<evidence type="ECO:0000313" key="6">
    <source>
        <dbReference type="Proteomes" id="UP000186955"/>
    </source>
</evidence>
<evidence type="ECO:0000256" key="2">
    <source>
        <dbReference type="ARBA" id="ARBA00022694"/>
    </source>
</evidence>
<organism evidence="5 6">
    <name type="scientific">Penicillium subrubescens</name>
    <dbReference type="NCBI Taxonomy" id="1316194"/>
    <lineage>
        <taxon>Eukaryota</taxon>
        <taxon>Fungi</taxon>
        <taxon>Dikarya</taxon>
        <taxon>Ascomycota</taxon>
        <taxon>Pezizomycotina</taxon>
        <taxon>Eurotiomycetes</taxon>
        <taxon>Eurotiomycetidae</taxon>
        <taxon>Eurotiales</taxon>
        <taxon>Aspergillaceae</taxon>
        <taxon>Penicillium</taxon>
    </lineage>
</organism>
<keyword evidence="2" id="KW-0819">tRNA processing</keyword>
<name>A0A1Q5UQD2_9EURO</name>
<comment type="subcellular location">
    <subcellularLocation>
        <location evidence="1">Nucleus</location>
    </subcellularLocation>
</comment>
<dbReference type="GO" id="GO:0004526">
    <property type="term" value="F:ribonuclease P activity"/>
    <property type="evidence" value="ECO:0007669"/>
    <property type="project" value="TreeGrafter"/>
</dbReference>
<dbReference type="GO" id="GO:0000172">
    <property type="term" value="C:ribonuclease MRP complex"/>
    <property type="evidence" value="ECO:0007669"/>
    <property type="project" value="InterPro"/>
</dbReference>
<dbReference type="InterPro" id="IPR036882">
    <property type="entry name" value="Alba-like_dom_sf"/>
</dbReference>
<keyword evidence="3" id="KW-0539">Nucleus</keyword>
<comment type="caution">
    <text evidence="5">The sequence shown here is derived from an EMBL/GenBank/DDBJ whole genome shotgun (WGS) entry which is preliminary data.</text>
</comment>
<dbReference type="OrthoDB" id="5416589at2759"/>
<feature type="region of interest" description="Disordered" evidence="4">
    <location>
        <begin position="154"/>
        <end position="218"/>
    </location>
</feature>
<evidence type="ECO:0000256" key="1">
    <source>
        <dbReference type="ARBA" id="ARBA00004123"/>
    </source>
</evidence>
<feature type="compositionally biased region" description="Basic and acidic residues" evidence="4">
    <location>
        <begin position="154"/>
        <end position="167"/>
    </location>
</feature>
<sequence length="230" mass="25944">MGNGPLERKLQFEKKNQNLVKLPKYAKVEKRPIPHAPVASPYAGASVPKVVYVSSGTPFMSAVKRVQKLLRQAEKRATAKISLEDSRKTEQQKLAELAKVAEKREEVFVKATGRAIEKALNVGKWFEEKEAEYTVRVKTGSVLVVDDVVEDEEKKERELQKQQREEGAQQNGQQDAQKNTEEKADSQNAESKSVAKKKKKRPASTISEETELPESRTRWVKMVEVAVSLK</sequence>
<evidence type="ECO:0000256" key="3">
    <source>
        <dbReference type="ARBA" id="ARBA00023242"/>
    </source>
</evidence>
<reference evidence="5 6" key="1">
    <citation type="submission" date="2016-10" db="EMBL/GenBank/DDBJ databases">
        <title>Genome sequence of the ascomycete fungus Penicillium subrubescens.</title>
        <authorList>
            <person name="De Vries R.P."/>
            <person name="Peng M."/>
            <person name="Dilokpimol A."/>
            <person name="Hilden K."/>
            <person name="Makela M.R."/>
            <person name="Grigoriev I."/>
            <person name="Riley R."/>
            <person name="Granchi Z."/>
        </authorList>
    </citation>
    <scope>NUCLEOTIDE SEQUENCE [LARGE SCALE GENOMIC DNA]</scope>
    <source>
        <strain evidence="5 6">CBS 132785</strain>
    </source>
</reference>
<dbReference type="PANTHER" id="PTHR28256">
    <property type="entry name" value="RIBONUCLEASES P/MRP PROTEIN SUBUNIT POP7"/>
    <property type="match status" value="1"/>
</dbReference>
<proteinExistence type="predicted"/>
<dbReference type="STRING" id="1316194.A0A1Q5UQD2"/>
<dbReference type="PANTHER" id="PTHR28256:SF1">
    <property type="entry name" value="RIBONUCLEASES P_MRP PROTEIN SUBUNIT POP7"/>
    <property type="match status" value="1"/>
</dbReference>
<accession>A0A1Q5UQD2</accession>
<dbReference type="GO" id="GO:0001682">
    <property type="term" value="P:tRNA 5'-leader removal"/>
    <property type="evidence" value="ECO:0007669"/>
    <property type="project" value="InterPro"/>
</dbReference>
<keyword evidence="6" id="KW-1185">Reference proteome</keyword>
<evidence type="ECO:0000256" key="4">
    <source>
        <dbReference type="SAM" id="MobiDB-lite"/>
    </source>
</evidence>
<dbReference type="GO" id="GO:0000171">
    <property type="term" value="F:ribonuclease MRP activity"/>
    <property type="evidence" value="ECO:0007669"/>
    <property type="project" value="TreeGrafter"/>
</dbReference>
<dbReference type="GO" id="GO:0034965">
    <property type="term" value="P:intronic box C/D snoRNA processing"/>
    <property type="evidence" value="ECO:0007669"/>
    <property type="project" value="TreeGrafter"/>
</dbReference>
<evidence type="ECO:0000313" key="5">
    <source>
        <dbReference type="EMBL" id="OKP14687.1"/>
    </source>
</evidence>
<feature type="compositionally biased region" description="Polar residues" evidence="4">
    <location>
        <begin position="168"/>
        <end position="177"/>
    </location>
</feature>
<dbReference type="Gene3D" id="3.30.110.20">
    <property type="entry name" value="Alba-like domain"/>
    <property type="match status" value="1"/>
</dbReference>
<dbReference type="Proteomes" id="UP000186955">
    <property type="component" value="Unassembled WGS sequence"/>
</dbReference>
<dbReference type="GO" id="GO:0006364">
    <property type="term" value="P:rRNA processing"/>
    <property type="evidence" value="ECO:0007669"/>
    <property type="project" value="TreeGrafter"/>
</dbReference>
<dbReference type="EMBL" id="MNBE01000071">
    <property type="protein sequence ID" value="OKP14687.1"/>
    <property type="molecule type" value="Genomic_DNA"/>
</dbReference>
<dbReference type="Pfam" id="PF12328">
    <property type="entry name" value="Rpp20"/>
    <property type="match status" value="1"/>
</dbReference>
<dbReference type="InterPro" id="IPR020241">
    <property type="entry name" value="RNase_P/MRP_Pop7_fungi"/>
</dbReference>
<dbReference type="GO" id="GO:0005655">
    <property type="term" value="C:nucleolar ribonuclease P complex"/>
    <property type="evidence" value="ECO:0007669"/>
    <property type="project" value="InterPro"/>
</dbReference>
<dbReference type="GO" id="GO:0000294">
    <property type="term" value="P:nuclear-transcribed mRNA catabolic process, RNase MRP-dependent"/>
    <property type="evidence" value="ECO:0007669"/>
    <property type="project" value="TreeGrafter"/>
</dbReference>
<dbReference type="GO" id="GO:0003723">
    <property type="term" value="F:RNA binding"/>
    <property type="evidence" value="ECO:0007669"/>
    <property type="project" value="TreeGrafter"/>
</dbReference>
<dbReference type="SUPFAM" id="SSF82704">
    <property type="entry name" value="AlbA-like"/>
    <property type="match status" value="1"/>
</dbReference>
<gene>
    <name evidence="5" type="ORF">PENSUB_11445</name>
</gene>
<dbReference type="AlphaFoldDB" id="A0A1Q5UQD2"/>
<dbReference type="InterPro" id="IPR014612">
    <property type="entry name" value="Pop7/Rpp20"/>
</dbReference>
<protein>
    <submittedName>
        <fullName evidence="5">Uncharacterized protein</fullName>
    </submittedName>
</protein>